<organism evidence="3 4">
    <name type="scientific">Segatella copri</name>
    <dbReference type="NCBI Taxonomy" id="165179"/>
    <lineage>
        <taxon>Bacteria</taxon>
        <taxon>Pseudomonadati</taxon>
        <taxon>Bacteroidota</taxon>
        <taxon>Bacteroidia</taxon>
        <taxon>Bacteroidales</taxon>
        <taxon>Prevotellaceae</taxon>
        <taxon>Segatella</taxon>
    </lineage>
</organism>
<reference evidence="4" key="1">
    <citation type="submission" date="2019-09" db="EMBL/GenBank/DDBJ databases">
        <title>Distinct polysaccharide growth profiles of human intestinal Prevotella copri isolates.</title>
        <authorList>
            <person name="Fehlner-Peach H."/>
            <person name="Magnabosco C."/>
            <person name="Raghavan V."/>
            <person name="Scher J.U."/>
            <person name="Tett A."/>
            <person name="Cox L.M."/>
            <person name="Gottsegen C."/>
            <person name="Watters A."/>
            <person name="Wiltshire- Gordon J.D."/>
            <person name="Segata N."/>
            <person name="Bonneau R."/>
            <person name="Littman D.R."/>
        </authorList>
    </citation>
    <scope>NUCLEOTIDE SEQUENCE [LARGE SCALE GENOMIC DNA]</scope>
    <source>
        <strain evidence="4">iAU3127</strain>
    </source>
</reference>
<evidence type="ECO:0000313" key="4">
    <source>
        <dbReference type="Proteomes" id="UP000421283"/>
    </source>
</evidence>
<dbReference type="EMBL" id="VZAP01000082">
    <property type="protein sequence ID" value="MQO92316.1"/>
    <property type="molecule type" value="Genomic_DNA"/>
</dbReference>
<name>A0AA90VLK5_9BACT</name>
<feature type="domain" description="Bacterial Ig-like" evidence="2">
    <location>
        <begin position="153"/>
        <end position="242"/>
    </location>
</feature>
<feature type="chain" id="PRO_5041712706" description="Bacterial Ig-like domain-containing protein" evidence="1">
    <location>
        <begin position="27"/>
        <end position="262"/>
    </location>
</feature>
<dbReference type="Pfam" id="PF20251">
    <property type="entry name" value="Big_14"/>
    <property type="match status" value="1"/>
</dbReference>
<comment type="caution">
    <text evidence="3">The sequence shown here is derived from an EMBL/GenBank/DDBJ whole genome shotgun (WGS) entry which is preliminary data.</text>
</comment>
<proteinExistence type="predicted"/>
<evidence type="ECO:0000256" key="1">
    <source>
        <dbReference type="SAM" id="SignalP"/>
    </source>
</evidence>
<protein>
    <recommendedName>
        <fullName evidence="2">Bacterial Ig-like domain-containing protein</fullName>
    </recommendedName>
</protein>
<dbReference type="RefSeq" id="WP_117475658.1">
    <property type="nucleotide sequence ID" value="NZ_VZAP01000082.1"/>
</dbReference>
<feature type="signal peptide" evidence="1">
    <location>
        <begin position="1"/>
        <end position="26"/>
    </location>
</feature>
<keyword evidence="1" id="KW-0732">Signal</keyword>
<evidence type="ECO:0000313" key="3">
    <source>
        <dbReference type="EMBL" id="MQO92316.1"/>
    </source>
</evidence>
<dbReference type="InterPro" id="IPR046878">
    <property type="entry name" value="Big_14"/>
</dbReference>
<dbReference type="AlphaFoldDB" id="A0AA90VLK5"/>
<sequence length="262" mass="29510">MRLKPKLLNAIILGLTMFLSMQTTCAACNPSMAIQQKKVATVGKKRVAISKKRVVKSKKRTYRKASARKYSHRELNAIMRILERKFLSEDKTPALRNVVGFGMGSNSIDVALRWNTKEKQLEFRRQIYNSPAIRFEGKLDPIIDNREGVSTYQGISLKAEKPSYPLGTTEIRFTITNHSGEEFVYGDAYSITAQGADGNWFVVPTDCLFTAIGHVLNDGQSGTITAHLFPDILPNKPGVYRFFYEDSIDGEKVPFMATFELK</sequence>
<gene>
    <name evidence="3" type="ORF">F7D31_06490</name>
</gene>
<accession>A0AA90VLK5</accession>
<evidence type="ECO:0000259" key="2">
    <source>
        <dbReference type="Pfam" id="PF20251"/>
    </source>
</evidence>
<dbReference type="Proteomes" id="UP000421283">
    <property type="component" value="Unassembled WGS sequence"/>
</dbReference>